<dbReference type="EMBL" id="AY714849">
    <property type="protein sequence ID" value="AAU83432.1"/>
    <property type="molecule type" value="Genomic_DNA"/>
</dbReference>
<reference evidence="1" key="2">
    <citation type="submission" date="2004-08" db="EMBL/GenBank/DDBJ databases">
        <authorList>
            <person name="Putnam N."/>
            <person name="Detter J.C."/>
            <person name="Richardson P.M."/>
            <person name="Rokhsar D."/>
        </authorList>
    </citation>
    <scope>NUCLEOTIDE SEQUENCE</scope>
</reference>
<dbReference type="Gene3D" id="3.40.50.1010">
    <property type="entry name" value="5'-nuclease"/>
    <property type="match status" value="1"/>
</dbReference>
<evidence type="ECO:0000313" key="1">
    <source>
        <dbReference type="EMBL" id="AAU83432.1"/>
    </source>
</evidence>
<evidence type="ECO:0008006" key="2">
    <source>
        <dbReference type="Google" id="ProtNLM"/>
    </source>
</evidence>
<accession>Q64AZ5</accession>
<organism evidence="1">
    <name type="scientific">Uncultured archaeon GZfos26G2</name>
    <dbReference type="NCBI Taxonomy" id="3386331"/>
    <lineage>
        <taxon>Archaea</taxon>
        <taxon>Methanobacteriati</taxon>
        <taxon>Methanobacteriota</taxon>
        <taxon>Stenosarchaea group</taxon>
        <taxon>Methanomicrobia</taxon>
        <taxon>Candidatus Methanophagales</taxon>
        <taxon>Candidatus Methanophagaceae</taxon>
        <taxon>Candidatus Methanophaga</taxon>
    </lineage>
</organism>
<proteinExistence type="predicted"/>
<reference evidence="1" key="1">
    <citation type="journal article" date="2004" name="Science">
        <title>Reverse methanogenesis: testing the hypothesis with environmental genomics.</title>
        <authorList>
            <person name="Hallam S.J."/>
            <person name="Putnam N."/>
            <person name="Preston C.M."/>
            <person name="Detter J.C."/>
            <person name="Rokhsar D."/>
            <person name="Richardson P.M."/>
            <person name="DeLong E.F."/>
        </authorList>
    </citation>
    <scope>NUCLEOTIDE SEQUENCE</scope>
</reference>
<name>Q64AZ5_UNCAG</name>
<sequence>MVPFLDKQHPDHSEAKKLLAFPNTATNPTVIHEAYHTLVYVQKWDRKEAIGTLNDYMYLDTTLFLNKTKEITKLGLYIGLEYPLGGRDCLIMANFLFNRIKQMVTFDKALLDLKKLTIDGKTLRIIAPRDI</sequence>
<gene>
    <name evidence="1" type="ORF">GZ28B8_28</name>
</gene>
<dbReference type="AlphaFoldDB" id="Q64AZ5"/>
<dbReference type="SUPFAM" id="SSF88723">
    <property type="entry name" value="PIN domain-like"/>
    <property type="match status" value="1"/>
</dbReference>
<protein>
    <recommendedName>
        <fullName evidence="2">PIN domain-containing protein</fullName>
    </recommendedName>
</protein>
<dbReference type="InterPro" id="IPR029060">
    <property type="entry name" value="PIN-like_dom_sf"/>
</dbReference>